<dbReference type="Gene3D" id="6.10.250.2410">
    <property type="match status" value="1"/>
</dbReference>
<dbReference type="RefSeq" id="WP_025010667.1">
    <property type="nucleotide sequence ID" value="NZ_AP024609.1"/>
</dbReference>
<evidence type="ECO:0000313" key="4">
    <source>
        <dbReference type="EMBL" id="SUJ12033.1"/>
    </source>
</evidence>
<dbReference type="InterPro" id="IPR003768">
    <property type="entry name" value="ScpA"/>
</dbReference>
<protein>
    <recommendedName>
        <fullName evidence="1 2">Segregation and condensation protein A</fullName>
    </recommendedName>
</protein>
<dbReference type="Pfam" id="PF02616">
    <property type="entry name" value="SMC_ScpA"/>
    <property type="match status" value="1"/>
</dbReference>
<dbReference type="GO" id="GO:0051301">
    <property type="term" value="P:cell division"/>
    <property type="evidence" value="ECO:0007669"/>
    <property type="project" value="UniProtKB-KW"/>
</dbReference>
<proteinExistence type="inferred from homology"/>
<organism evidence="4 5">
    <name type="scientific">Shewanella algae</name>
    <dbReference type="NCBI Taxonomy" id="38313"/>
    <lineage>
        <taxon>Bacteria</taxon>
        <taxon>Pseudomonadati</taxon>
        <taxon>Pseudomonadota</taxon>
        <taxon>Gammaproteobacteria</taxon>
        <taxon>Alteromonadales</taxon>
        <taxon>Shewanellaceae</taxon>
        <taxon>Shewanella</taxon>
    </lineage>
</organism>
<dbReference type="PANTHER" id="PTHR33969">
    <property type="entry name" value="SEGREGATION AND CONDENSATION PROTEIN A"/>
    <property type="match status" value="1"/>
</dbReference>
<dbReference type="AlphaFoldDB" id="A0A380C3D8"/>
<dbReference type="EMBL" id="AP024613">
    <property type="protein sequence ID" value="BCV44695.1"/>
    <property type="molecule type" value="Genomic_DNA"/>
</dbReference>
<evidence type="ECO:0000256" key="2">
    <source>
        <dbReference type="HAMAP-Rule" id="MF_01805"/>
    </source>
</evidence>
<name>A0A380C3D8_9GAMM</name>
<accession>A0A380C3D8</accession>
<keyword evidence="5" id="KW-1185">Reference proteome</keyword>
<dbReference type="HAMAP" id="MF_01805">
    <property type="entry name" value="ScpA"/>
    <property type="match status" value="1"/>
</dbReference>
<dbReference type="GO" id="GO:0005737">
    <property type="term" value="C:cytoplasm"/>
    <property type="evidence" value="ECO:0007669"/>
    <property type="project" value="UniProtKB-SubCell"/>
</dbReference>
<dbReference type="GO" id="GO:0007059">
    <property type="term" value="P:chromosome segregation"/>
    <property type="evidence" value="ECO:0007669"/>
    <property type="project" value="UniProtKB-UniRule"/>
</dbReference>
<comment type="similarity">
    <text evidence="2">Belongs to the ScpA family.</text>
</comment>
<gene>
    <name evidence="2 4" type="primary">scpA</name>
    <name evidence="4" type="ORF">NCTC10738_04356</name>
    <name evidence="3" type="ORF">TUM17379_17130</name>
</gene>
<dbReference type="KEGG" id="salg:BS332_15875"/>
<comment type="function">
    <text evidence="2">Participates in chromosomal partition during cell division. May act via the formation of a condensin-like complex containing Smc and ScpB that pull DNA away from mid-cell into both cell halves.</text>
</comment>
<keyword evidence="2" id="KW-0963">Cytoplasm</keyword>
<dbReference type="EMBL" id="UGYO01000002">
    <property type="protein sequence ID" value="SUJ12033.1"/>
    <property type="molecule type" value="Genomic_DNA"/>
</dbReference>
<reference evidence="3" key="2">
    <citation type="submission" date="2021-05" db="EMBL/GenBank/DDBJ databases">
        <title>Molecular characterization for Shewanella algae harboring chromosomal blaOXA-55-like strains isolated from clinical and environment sample.</title>
        <authorList>
            <person name="Ohama Y."/>
            <person name="Aoki K."/>
            <person name="Harada S."/>
            <person name="Moriya K."/>
            <person name="Ishii Y."/>
            <person name="Tateda K."/>
        </authorList>
    </citation>
    <scope>NUCLEOTIDE SEQUENCE</scope>
    <source>
        <strain evidence="3">TUM17379</strain>
    </source>
</reference>
<dbReference type="GeneID" id="93808769"/>
<dbReference type="GO" id="GO:0006260">
    <property type="term" value="P:DNA replication"/>
    <property type="evidence" value="ECO:0007669"/>
    <property type="project" value="UniProtKB-UniRule"/>
</dbReference>
<keyword evidence="2" id="KW-0131">Cell cycle</keyword>
<keyword evidence="2" id="KW-0159">Chromosome partition</keyword>
<comment type="subunit">
    <text evidence="2">Component of a cohesin-like complex composed of ScpA, ScpB and the Smc homodimer, in which ScpA and ScpB bind to the head domain of Smc. The presence of the three proteins is required for the association of the complex with DNA.</text>
</comment>
<comment type="subcellular location">
    <subcellularLocation>
        <location evidence="2">Cytoplasm</location>
    </subcellularLocation>
    <text evidence="2">Associated with two foci at the outer edges of the nucleoid region in young cells, and at four foci within both cell halves in older cells.</text>
</comment>
<dbReference type="PANTHER" id="PTHR33969:SF2">
    <property type="entry name" value="SEGREGATION AND CONDENSATION PROTEIN A"/>
    <property type="match status" value="1"/>
</dbReference>
<evidence type="ECO:0000313" key="3">
    <source>
        <dbReference type="EMBL" id="BCV44695.1"/>
    </source>
</evidence>
<dbReference type="Proteomes" id="UP000825078">
    <property type="component" value="Chromosome"/>
</dbReference>
<evidence type="ECO:0000256" key="1">
    <source>
        <dbReference type="ARBA" id="ARBA00044777"/>
    </source>
</evidence>
<dbReference type="Proteomes" id="UP000254069">
    <property type="component" value="Unassembled WGS sequence"/>
</dbReference>
<keyword evidence="2" id="KW-0132">Cell division</keyword>
<sequence>MSEGVQQSLPLAVVRGEALRELPADLFIPPEALEVFLEAFEGPLDLLLYLIRKQKMDVVDLPIHRITAQYLEYIELLQGARVELAADYLVMAATLAEIKSRLLLPRPELEAEEEEDPRAVLIRQLKAYEAIKEAAVRLDELPRLERDVFQAKAGKAPDIKPLLVPPDVSLAELARAFGEVLKRVEAGTSHQVQREQLSTRERMSQILAMLSSEHYTPFEALFKVEEGRAGVVVSFLALMELVKELLVELIQAEPLSRIYLKAY</sequence>
<reference evidence="4 5" key="1">
    <citation type="submission" date="2018-06" db="EMBL/GenBank/DDBJ databases">
        <authorList>
            <consortium name="Pathogen Informatics"/>
            <person name="Doyle S."/>
        </authorList>
    </citation>
    <scope>NUCLEOTIDE SEQUENCE [LARGE SCALE GENOMIC DNA]</scope>
    <source>
        <strain evidence="4 5">NCTC10738</strain>
    </source>
</reference>
<evidence type="ECO:0000313" key="5">
    <source>
        <dbReference type="Proteomes" id="UP000254069"/>
    </source>
</evidence>